<feature type="signal peptide" evidence="2">
    <location>
        <begin position="1"/>
        <end position="26"/>
    </location>
</feature>
<proteinExistence type="predicted"/>
<accession>A0A226EY52</accession>
<evidence type="ECO:0000313" key="3">
    <source>
        <dbReference type="EMBL" id="OXA61526.1"/>
    </source>
</evidence>
<evidence type="ECO:0000313" key="4">
    <source>
        <dbReference type="Proteomes" id="UP000198287"/>
    </source>
</evidence>
<feature type="transmembrane region" description="Helical" evidence="1">
    <location>
        <begin position="115"/>
        <end position="133"/>
    </location>
</feature>
<protein>
    <submittedName>
        <fullName evidence="3">Uncharacterized protein</fullName>
    </submittedName>
</protein>
<comment type="caution">
    <text evidence="3">The sequence shown here is derived from an EMBL/GenBank/DDBJ whole genome shotgun (WGS) entry which is preliminary data.</text>
</comment>
<keyword evidence="4" id="KW-1185">Reference proteome</keyword>
<keyword evidence="2" id="KW-0732">Signal</keyword>
<evidence type="ECO:0000256" key="1">
    <source>
        <dbReference type="SAM" id="Phobius"/>
    </source>
</evidence>
<dbReference type="EMBL" id="LNIX01000001">
    <property type="protein sequence ID" value="OXA61526.1"/>
    <property type="molecule type" value="Genomic_DNA"/>
</dbReference>
<dbReference type="AlphaFoldDB" id="A0A226EY52"/>
<name>A0A226EY52_FOLCA</name>
<gene>
    <name evidence="3" type="ORF">Fcan01_01550</name>
</gene>
<organism evidence="3 4">
    <name type="scientific">Folsomia candida</name>
    <name type="common">Springtail</name>
    <dbReference type="NCBI Taxonomy" id="158441"/>
    <lineage>
        <taxon>Eukaryota</taxon>
        <taxon>Metazoa</taxon>
        <taxon>Ecdysozoa</taxon>
        <taxon>Arthropoda</taxon>
        <taxon>Hexapoda</taxon>
        <taxon>Collembola</taxon>
        <taxon>Entomobryomorpha</taxon>
        <taxon>Isotomoidea</taxon>
        <taxon>Isotomidae</taxon>
        <taxon>Proisotominae</taxon>
        <taxon>Folsomia</taxon>
    </lineage>
</organism>
<sequence length="170" mass="19427">MKLRFSPVLSFVLIVTALVLIQVPESEEVEWTWSNVKNRISDKLIPSRQTNAAASITMTYPTPPTAPPRRRTTPTTTARSYTLIPMTTPRRTQVSDQSRTCACGEETASVFFRQGAILGIFLYFIWITFIPWFGKIPTYNLCFAMNDFLICLTTCSELMKNLDLFKERRA</sequence>
<keyword evidence="1" id="KW-0472">Membrane</keyword>
<dbReference type="Proteomes" id="UP000198287">
    <property type="component" value="Unassembled WGS sequence"/>
</dbReference>
<keyword evidence="1" id="KW-0812">Transmembrane</keyword>
<reference evidence="3 4" key="1">
    <citation type="submission" date="2015-12" db="EMBL/GenBank/DDBJ databases">
        <title>The genome of Folsomia candida.</title>
        <authorList>
            <person name="Faddeeva A."/>
            <person name="Derks M.F."/>
            <person name="Anvar Y."/>
            <person name="Smit S."/>
            <person name="Van Straalen N."/>
            <person name="Roelofs D."/>
        </authorList>
    </citation>
    <scope>NUCLEOTIDE SEQUENCE [LARGE SCALE GENOMIC DNA]</scope>
    <source>
        <strain evidence="3 4">VU population</strain>
        <tissue evidence="3">Whole body</tissue>
    </source>
</reference>
<evidence type="ECO:0000256" key="2">
    <source>
        <dbReference type="SAM" id="SignalP"/>
    </source>
</evidence>
<keyword evidence="1" id="KW-1133">Transmembrane helix</keyword>
<feature type="chain" id="PRO_5013347889" evidence="2">
    <location>
        <begin position="27"/>
        <end position="170"/>
    </location>
</feature>